<dbReference type="PANTHER" id="PTHR13026:SF0">
    <property type="entry name" value="RIBOSOMAL RNA PROCESSING 1B"/>
    <property type="match status" value="1"/>
</dbReference>
<organism evidence="6 7">
    <name type="scientific">Liquidambar formosana</name>
    <name type="common">Formosan gum</name>
    <dbReference type="NCBI Taxonomy" id="63359"/>
    <lineage>
        <taxon>Eukaryota</taxon>
        <taxon>Viridiplantae</taxon>
        <taxon>Streptophyta</taxon>
        <taxon>Embryophyta</taxon>
        <taxon>Tracheophyta</taxon>
        <taxon>Spermatophyta</taxon>
        <taxon>Magnoliopsida</taxon>
        <taxon>eudicotyledons</taxon>
        <taxon>Gunneridae</taxon>
        <taxon>Pentapetalae</taxon>
        <taxon>Saxifragales</taxon>
        <taxon>Altingiaceae</taxon>
        <taxon>Liquidambar</taxon>
    </lineage>
</organism>
<evidence type="ECO:0000256" key="3">
    <source>
        <dbReference type="ARBA" id="ARBA00022552"/>
    </source>
</evidence>
<proteinExistence type="inferred from homology"/>
<evidence type="ECO:0000256" key="2">
    <source>
        <dbReference type="ARBA" id="ARBA00006374"/>
    </source>
</evidence>
<name>A0AAP0RCD3_LIQFO</name>
<feature type="region of interest" description="Disordered" evidence="5">
    <location>
        <begin position="340"/>
        <end position="392"/>
    </location>
</feature>
<dbReference type="EMBL" id="JBBPBK010000011">
    <property type="protein sequence ID" value="KAK9274487.1"/>
    <property type="molecule type" value="Genomic_DNA"/>
</dbReference>
<evidence type="ECO:0000313" key="7">
    <source>
        <dbReference type="Proteomes" id="UP001415857"/>
    </source>
</evidence>
<keyword evidence="4" id="KW-0539">Nucleus</keyword>
<dbReference type="InterPro" id="IPR010301">
    <property type="entry name" value="RRP1"/>
</dbReference>
<reference evidence="6 7" key="1">
    <citation type="journal article" date="2024" name="Plant J.">
        <title>Genome sequences and population genomics reveal climatic adaptation and genomic divergence between two closely related sweetgum species.</title>
        <authorList>
            <person name="Xu W.Q."/>
            <person name="Ren C.Q."/>
            <person name="Zhang X.Y."/>
            <person name="Comes H.P."/>
            <person name="Liu X.H."/>
            <person name="Li Y.G."/>
            <person name="Kettle C.J."/>
            <person name="Jalonen R."/>
            <person name="Gaisberger H."/>
            <person name="Ma Y.Z."/>
            <person name="Qiu Y.X."/>
        </authorList>
    </citation>
    <scope>NUCLEOTIDE SEQUENCE [LARGE SCALE GENOMIC DNA]</scope>
    <source>
        <strain evidence="6">Hangzhou</strain>
    </source>
</reference>
<gene>
    <name evidence="6" type="ORF">L1049_021735</name>
</gene>
<feature type="compositionally biased region" description="Low complexity" evidence="5">
    <location>
        <begin position="360"/>
        <end position="370"/>
    </location>
</feature>
<dbReference type="Proteomes" id="UP001415857">
    <property type="component" value="Unassembled WGS sequence"/>
</dbReference>
<comment type="similarity">
    <text evidence="2">Belongs to the RRP1 family.</text>
</comment>
<dbReference type="GO" id="GO:0005634">
    <property type="term" value="C:nucleus"/>
    <property type="evidence" value="ECO:0007669"/>
    <property type="project" value="UniProtKB-SubCell"/>
</dbReference>
<dbReference type="AlphaFoldDB" id="A0AAP0RCD3"/>
<keyword evidence="7" id="KW-1185">Reference proteome</keyword>
<evidence type="ECO:0000256" key="4">
    <source>
        <dbReference type="ARBA" id="ARBA00023242"/>
    </source>
</evidence>
<dbReference type="GO" id="GO:0030688">
    <property type="term" value="C:preribosome, small subunit precursor"/>
    <property type="evidence" value="ECO:0007669"/>
    <property type="project" value="InterPro"/>
</dbReference>
<feature type="compositionally biased region" description="Basic residues" evidence="5">
    <location>
        <begin position="528"/>
        <end position="561"/>
    </location>
</feature>
<dbReference type="PANTHER" id="PTHR13026">
    <property type="entry name" value="NNP-1 PROTEIN NOVEL NUCLEAR PROTEIN 1 NOP52"/>
    <property type="match status" value="1"/>
</dbReference>
<keyword evidence="3" id="KW-0698">rRNA processing</keyword>
<comment type="caution">
    <text evidence="6">The sequence shown here is derived from an EMBL/GenBank/DDBJ whole genome shotgun (WGS) entry which is preliminary data.</text>
</comment>
<accession>A0AAP0RCD3</accession>
<evidence type="ECO:0008006" key="8">
    <source>
        <dbReference type="Google" id="ProtNLM"/>
    </source>
</evidence>
<dbReference type="GO" id="GO:0006364">
    <property type="term" value="P:rRNA processing"/>
    <property type="evidence" value="ECO:0007669"/>
    <property type="project" value="UniProtKB-KW"/>
</dbReference>
<evidence type="ECO:0000256" key="5">
    <source>
        <dbReference type="SAM" id="MobiDB-lite"/>
    </source>
</evidence>
<evidence type="ECO:0000256" key="1">
    <source>
        <dbReference type="ARBA" id="ARBA00004123"/>
    </source>
</evidence>
<comment type="subcellular location">
    <subcellularLocation>
        <location evidence="1">Nucleus</location>
    </subcellularLocation>
</comment>
<sequence length="561" mass="62074">MEAGKREGSSVIKHLASCNKTTRDKALKLLKTWLPTQPQLSDEDMKKIWKGLFYCVWHADKLPVQTELIDRLSSLLLTLDLPLSLHYFSVFLLTMRREWSGIDALRLDKFYLLIRRFIHNFFLLLKRSCWDLELSRRLMGVLEERTFLADDQFQGNGVNYHIASVFLDELKPFLPVRFETLDVLFKPFFSVMGKSPDKVLLGKIKSNVFDLLLQMGKSLLEVKKSGGDVDSGDDVVVFGTIALMVGFSTKFFDLGSSPDCIQGNRKVLFGLHEDFLKLEKDLASSGIEISIPEPDVKDGDDDEVPSLIPITTEGGAGHSEVGLEPVEVVLEVVNGPACTRSKQTKKAKKGSVGSRKKAKMNNNKAKSSPAVEDNDTVTISNGENSNDEQASDGNLITFNEFVISNLQMQFEKVAAEAGLDNDGKSACDLPKVTVNGTVSKKRKRAKRMDGQDLELSSQGDAEGDATAKTGEKSEKKVRFSMKSNLVWKPHSPLPPQSLRLPPSATPRGSALKKGIPPGPISEIPLASKKMKRASSVKKGRRGKKSISPAIKRRKKLKSISI</sequence>
<evidence type="ECO:0000313" key="6">
    <source>
        <dbReference type="EMBL" id="KAK9274487.1"/>
    </source>
</evidence>
<feature type="region of interest" description="Disordered" evidence="5">
    <location>
        <begin position="437"/>
        <end position="561"/>
    </location>
</feature>
<dbReference type="Pfam" id="PF05997">
    <property type="entry name" value="Nop52"/>
    <property type="match status" value="1"/>
</dbReference>
<feature type="compositionally biased region" description="Basic residues" evidence="5">
    <location>
        <begin position="342"/>
        <end position="359"/>
    </location>
</feature>
<protein>
    <recommendedName>
        <fullName evidence="8">Ribosomal RNA processing protein 1 homolog</fullName>
    </recommendedName>
</protein>